<evidence type="ECO:0000313" key="2">
    <source>
        <dbReference type="EMBL" id="CDW29900.1"/>
    </source>
</evidence>
<dbReference type="EMBL" id="HACA01012539">
    <property type="protein sequence ID" value="CDW29900.1"/>
    <property type="molecule type" value="Transcribed_RNA"/>
</dbReference>
<feature type="transmembrane region" description="Helical" evidence="1">
    <location>
        <begin position="20"/>
        <end position="36"/>
    </location>
</feature>
<sequence>MEIYFIHDHLDGSLLRSNRIYGSASFPFLVILILPLDYPIYMLFVTVFHVTACSIGLASLYFNGSILVCTDAPITSRSSTESSYTSIYRN</sequence>
<reference evidence="2" key="1">
    <citation type="submission" date="2014-05" db="EMBL/GenBank/DDBJ databases">
        <authorList>
            <person name="Chronopoulou M."/>
        </authorList>
    </citation>
    <scope>NUCLEOTIDE SEQUENCE</scope>
    <source>
        <tissue evidence="2">Whole organism</tissue>
    </source>
</reference>
<proteinExistence type="predicted"/>
<accession>A0A0K2TVQ9</accession>
<organism evidence="2">
    <name type="scientific">Lepeophtheirus salmonis</name>
    <name type="common">Salmon louse</name>
    <name type="synonym">Caligus salmonis</name>
    <dbReference type="NCBI Taxonomy" id="72036"/>
    <lineage>
        <taxon>Eukaryota</taxon>
        <taxon>Metazoa</taxon>
        <taxon>Ecdysozoa</taxon>
        <taxon>Arthropoda</taxon>
        <taxon>Crustacea</taxon>
        <taxon>Multicrustacea</taxon>
        <taxon>Hexanauplia</taxon>
        <taxon>Copepoda</taxon>
        <taxon>Siphonostomatoida</taxon>
        <taxon>Caligidae</taxon>
        <taxon>Lepeophtheirus</taxon>
    </lineage>
</organism>
<keyword evidence="1" id="KW-1133">Transmembrane helix</keyword>
<protein>
    <submittedName>
        <fullName evidence="2">Uncharacterized protein</fullName>
    </submittedName>
</protein>
<keyword evidence="1" id="KW-0812">Transmembrane</keyword>
<name>A0A0K2TVQ9_LEPSM</name>
<evidence type="ECO:0000256" key="1">
    <source>
        <dbReference type="SAM" id="Phobius"/>
    </source>
</evidence>
<feature type="transmembrane region" description="Helical" evidence="1">
    <location>
        <begin position="43"/>
        <end position="62"/>
    </location>
</feature>
<keyword evidence="1" id="KW-0472">Membrane</keyword>
<dbReference type="AlphaFoldDB" id="A0A0K2TVQ9"/>